<gene>
    <name evidence="6" type="ORF">BS47DRAFT_1391136</name>
</gene>
<evidence type="ECO:0008006" key="8">
    <source>
        <dbReference type="Google" id="ProtNLM"/>
    </source>
</evidence>
<evidence type="ECO:0000256" key="2">
    <source>
        <dbReference type="ARBA" id="ARBA00022692"/>
    </source>
</evidence>
<protein>
    <recommendedName>
        <fullName evidence="8">Transmembrane protein</fullName>
    </recommendedName>
</protein>
<evidence type="ECO:0000256" key="1">
    <source>
        <dbReference type="ARBA" id="ARBA00004141"/>
    </source>
</evidence>
<feature type="transmembrane region" description="Helical" evidence="5">
    <location>
        <begin position="194"/>
        <end position="218"/>
    </location>
</feature>
<accession>A0A9P6B217</accession>
<evidence type="ECO:0000313" key="6">
    <source>
        <dbReference type="EMBL" id="KAF9516044.1"/>
    </source>
</evidence>
<dbReference type="Pfam" id="PF05277">
    <property type="entry name" value="DUF726"/>
    <property type="match status" value="1"/>
</dbReference>
<keyword evidence="2 5" id="KW-0812">Transmembrane</keyword>
<evidence type="ECO:0000256" key="4">
    <source>
        <dbReference type="ARBA" id="ARBA00023136"/>
    </source>
</evidence>
<name>A0A9P6B217_9AGAM</name>
<dbReference type="PANTHER" id="PTHR17920">
    <property type="entry name" value="TRANSMEMBRANE AND COILED-COIL DOMAIN-CONTAINING PROTEIN 4 TMCO4"/>
    <property type="match status" value="1"/>
</dbReference>
<keyword evidence="7" id="KW-1185">Reference proteome</keyword>
<organism evidence="6 7">
    <name type="scientific">Hydnum rufescens UP504</name>
    <dbReference type="NCBI Taxonomy" id="1448309"/>
    <lineage>
        <taxon>Eukaryota</taxon>
        <taxon>Fungi</taxon>
        <taxon>Dikarya</taxon>
        <taxon>Basidiomycota</taxon>
        <taxon>Agaricomycotina</taxon>
        <taxon>Agaricomycetes</taxon>
        <taxon>Cantharellales</taxon>
        <taxon>Hydnaceae</taxon>
        <taxon>Hydnum</taxon>
    </lineage>
</organism>
<keyword evidence="3 5" id="KW-1133">Transmembrane helix</keyword>
<feature type="transmembrane region" description="Helical" evidence="5">
    <location>
        <begin position="163"/>
        <end position="188"/>
    </location>
</feature>
<dbReference type="Proteomes" id="UP000886523">
    <property type="component" value="Unassembled WGS sequence"/>
</dbReference>
<evidence type="ECO:0000256" key="5">
    <source>
        <dbReference type="SAM" id="Phobius"/>
    </source>
</evidence>
<dbReference type="GO" id="GO:0016020">
    <property type="term" value="C:membrane"/>
    <property type="evidence" value="ECO:0007669"/>
    <property type="project" value="UniProtKB-SubCell"/>
</dbReference>
<comment type="caution">
    <text evidence="6">The sequence shown here is derived from an EMBL/GenBank/DDBJ whole genome shotgun (WGS) entry which is preliminary data.</text>
</comment>
<evidence type="ECO:0000313" key="7">
    <source>
        <dbReference type="Proteomes" id="UP000886523"/>
    </source>
</evidence>
<dbReference type="InterPro" id="IPR007941">
    <property type="entry name" value="DUF726"/>
</dbReference>
<reference evidence="6" key="1">
    <citation type="journal article" date="2020" name="Nat. Commun.">
        <title>Large-scale genome sequencing of mycorrhizal fungi provides insights into the early evolution of symbiotic traits.</title>
        <authorList>
            <person name="Miyauchi S."/>
            <person name="Kiss E."/>
            <person name="Kuo A."/>
            <person name="Drula E."/>
            <person name="Kohler A."/>
            <person name="Sanchez-Garcia M."/>
            <person name="Morin E."/>
            <person name="Andreopoulos B."/>
            <person name="Barry K.W."/>
            <person name="Bonito G."/>
            <person name="Buee M."/>
            <person name="Carver A."/>
            <person name="Chen C."/>
            <person name="Cichocki N."/>
            <person name="Clum A."/>
            <person name="Culley D."/>
            <person name="Crous P.W."/>
            <person name="Fauchery L."/>
            <person name="Girlanda M."/>
            <person name="Hayes R.D."/>
            <person name="Keri Z."/>
            <person name="LaButti K."/>
            <person name="Lipzen A."/>
            <person name="Lombard V."/>
            <person name="Magnuson J."/>
            <person name="Maillard F."/>
            <person name="Murat C."/>
            <person name="Nolan M."/>
            <person name="Ohm R.A."/>
            <person name="Pangilinan J."/>
            <person name="Pereira M.F."/>
            <person name="Perotto S."/>
            <person name="Peter M."/>
            <person name="Pfister S."/>
            <person name="Riley R."/>
            <person name="Sitrit Y."/>
            <person name="Stielow J.B."/>
            <person name="Szollosi G."/>
            <person name="Zifcakova L."/>
            <person name="Stursova M."/>
            <person name="Spatafora J.W."/>
            <person name="Tedersoo L."/>
            <person name="Vaario L.M."/>
            <person name="Yamada A."/>
            <person name="Yan M."/>
            <person name="Wang P."/>
            <person name="Xu J."/>
            <person name="Bruns T."/>
            <person name="Baldrian P."/>
            <person name="Vilgalys R."/>
            <person name="Dunand C."/>
            <person name="Henrissat B."/>
            <person name="Grigoriev I.V."/>
            <person name="Hibbett D."/>
            <person name="Nagy L.G."/>
            <person name="Martin F.M."/>
        </authorList>
    </citation>
    <scope>NUCLEOTIDE SEQUENCE</scope>
    <source>
        <strain evidence="6">UP504</strain>
    </source>
</reference>
<evidence type="ECO:0000256" key="3">
    <source>
        <dbReference type="ARBA" id="ARBA00022989"/>
    </source>
</evidence>
<dbReference type="AlphaFoldDB" id="A0A9P6B217"/>
<keyword evidence="4 5" id="KW-0472">Membrane</keyword>
<dbReference type="OrthoDB" id="277931at2759"/>
<sequence>MVSLSKECAFPVAIAAKAAVIVPPAGLHEWWEALGLPWLSEICNGLGIDIDSLPDMPTEEDIKALSVMVPPDLHHNVVEVLLSHALVQRSISSTAGSSQAPTLMYSASARAFLCRVLALLSIPYHELLSAERQFSQQLYDQAQMKDRSEELRKEKEHGFGGKWGRIAATAGGVVLGGVAIGLTGGLAAPALLPLLPFLSTGAAPALIGSLFGIAGGGLTGYRVRRRWAGVQEFDFVEISGPGQGDRNKALQQVPAKKVPSLVATLFIPGMQLNSVTESLESTKQCLPLFAEQQQDVYMVSHSPEVMLTTGRNLQSWVTTSLLTGAGKEVLQRTALNAVVAAITLPVTIYKATGLAVDNEYIRGRDKARKAGLLLADILREKVQGNRPLILPLHFSKPSFRYLHLRPHHHLPNSRKLAEHESKILSSDTAIFISLPLAPSFTEWSRIRKSVARRVVNAYCKSDFVLASVARLHEVLGGGNVGAISGLTPTSEEVSALGIENVDLSNVMQGHFDLAEKMPDIVQLETEWDCRLDGPLFHQFCMGSSSSRTFAQVTRTRKRYKEQ</sequence>
<dbReference type="EMBL" id="MU128944">
    <property type="protein sequence ID" value="KAF9516044.1"/>
    <property type="molecule type" value="Genomic_DNA"/>
</dbReference>
<comment type="subcellular location">
    <subcellularLocation>
        <location evidence="1">Membrane</location>
        <topology evidence="1">Multi-pass membrane protein</topology>
    </subcellularLocation>
</comment>
<dbReference type="PANTHER" id="PTHR17920:SF23">
    <property type="entry name" value="DUF726-DOMAIN-CONTAINING PROTEIN"/>
    <property type="match status" value="1"/>
</dbReference>
<proteinExistence type="predicted"/>